<dbReference type="GO" id="GO:0047372">
    <property type="term" value="F:monoacylglycerol lipase activity"/>
    <property type="evidence" value="ECO:0007669"/>
    <property type="project" value="TreeGrafter"/>
</dbReference>
<organism evidence="2 3">
    <name type="scientific">Chitinophaga barathri</name>
    <dbReference type="NCBI Taxonomy" id="1647451"/>
    <lineage>
        <taxon>Bacteria</taxon>
        <taxon>Pseudomonadati</taxon>
        <taxon>Bacteroidota</taxon>
        <taxon>Chitinophagia</taxon>
        <taxon>Chitinophagales</taxon>
        <taxon>Chitinophagaceae</taxon>
        <taxon>Chitinophaga</taxon>
    </lineage>
</organism>
<dbReference type="GO" id="GO:0016020">
    <property type="term" value="C:membrane"/>
    <property type="evidence" value="ECO:0007669"/>
    <property type="project" value="TreeGrafter"/>
</dbReference>
<evidence type="ECO:0000313" key="3">
    <source>
        <dbReference type="Proteomes" id="UP000279089"/>
    </source>
</evidence>
<dbReference type="Gene3D" id="3.40.50.1820">
    <property type="entry name" value="alpha/beta hydrolase"/>
    <property type="match status" value="1"/>
</dbReference>
<dbReference type="PANTHER" id="PTHR43798:SF5">
    <property type="entry name" value="MONOACYLGLYCEROL LIPASE ABHD6"/>
    <property type="match status" value="1"/>
</dbReference>
<dbReference type="Pfam" id="PF00561">
    <property type="entry name" value="Abhydrolase_1"/>
    <property type="match status" value="1"/>
</dbReference>
<sequence length="355" mass="39969">MTVIYAIFATEPSGKIMWKTLFVLPLLFAELASGQTIKREDFMIASDPGVRIFVREITGRKRSRKPPILLLHGGGSGAVASFDLPVAGGSLAEDLVKQGQHVFIMDARGWETSTCPDYDTLKRWTIAASSVEVSHDIDAVVDFIRERTKTKQITLFGWATGGQWMGYYACIYPNRVAALIMLNSLYNEKAPWDFTDAFRSPLDTSQFNYASTHVYRKASKTQLLESWNKSIPDADKSKWRDPALAELYAATAVGFYEDSILAVPGGYRAEAFYTAQGRGQWHAKEIRVPILYIRGANDNWSRPEDLLALQLRLANTPKKQFVTLPEGSHHVFLDRPEKGRTQLIQEIIAFNVKRK</sequence>
<name>A0A3N4M8N1_9BACT</name>
<accession>A0A3N4M8N1</accession>
<dbReference type="SUPFAM" id="SSF53474">
    <property type="entry name" value="alpha/beta-Hydrolases"/>
    <property type="match status" value="1"/>
</dbReference>
<comment type="caution">
    <text evidence="2">The sequence shown here is derived from an EMBL/GenBank/DDBJ whole genome shotgun (WGS) entry which is preliminary data.</text>
</comment>
<reference evidence="3" key="1">
    <citation type="submission" date="2018-11" db="EMBL/GenBank/DDBJ databases">
        <title>Chitinophaga lutea sp.nov., isolate from arsenic contaminated soil.</title>
        <authorList>
            <person name="Zong Y."/>
        </authorList>
    </citation>
    <scope>NUCLEOTIDE SEQUENCE [LARGE SCALE GENOMIC DNA]</scope>
    <source>
        <strain evidence="3">YLT18</strain>
    </source>
</reference>
<dbReference type="InterPro" id="IPR029058">
    <property type="entry name" value="AB_hydrolase_fold"/>
</dbReference>
<dbReference type="Proteomes" id="UP000279089">
    <property type="component" value="Unassembled WGS sequence"/>
</dbReference>
<gene>
    <name evidence="2" type="ORF">EG028_18540</name>
</gene>
<dbReference type="AlphaFoldDB" id="A0A3N4M8N1"/>
<evidence type="ECO:0000313" key="2">
    <source>
        <dbReference type="EMBL" id="RPD39645.1"/>
    </source>
</evidence>
<feature type="domain" description="AB hydrolase-1" evidence="1">
    <location>
        <begin position="66"/>
        <end position="336"/>
    </location>
</feature>
<protein>
    <submittedName>
        <fullName evidence="2">Alpha/beta fold hydrolase</fullName>
    </submittedName>
</protein>
<dbReference type="InterPro" id="IPR050266">
    <property type="entry name" value="AB_hydrolase_sf"/>
</dbReference>
<evidence type="ECO:0000259" key="1">
    <source>
        <dbReference type="Pfam" id="PF00561"/>
    </source>
</evidence>
<dbReference type="GO" id="GO:0046464">
    <property type="term" value="P:acylglycerol catabolic process"/>
    <property type="evidence" value="ECO:0007669"/>
    <property type="project" value="TreeGrafter"/>
</dbReference>
<keyword evidence="2" id="KW-0378">Hydrolase</keyword>
<keyword evidence="3" id="KW-1185">Reference proteome</keyword>
<dbReference type="PANTHER" id="PTHR43798">
    <property type="entry name" value="MONOACYLGLYCEROL LIPASE"/>
    <property type="match status" value="1"/>
</dbReference>
<dbReference type="OrthoDB" id="9780134at2"/>
<dbReference type="InterPro" id="IPR000073">
    <property type="entry name" value="AB_hydrolase_1"/>
</dbReference>
<proteinExistence type="predicted"/>
<dbReference type="EMBL" id="RMBX01000010">
    <property type="protein sequence ID" value="RPD39645.1"/>
    <property type="molecule type" value="Genomic_DNA"/>
</dbReference>